<evidence type="ECO:0000259" key="1">
    <source>
        <dbReference type="Pfam" id="PF00899"/>
    </source>
</evidence>
<reference evidence="2 3" key="1">
    <citation type="submission" date="2017-04" db="EMBL/GenBank/DDBJ databases">
        <title>The new phylogeny of genus Mycobacterium.</title>
        <authorList>
            <person name="Tortoli E."/>
            <person name="Trovato A."/>
            <person name="Cirillo D.M."/>
        </authorList>
    </citation>
    <scope>NUCLEOTIDE SEQUENCE [LARGE SCALE GENOMIC DNA]</scope>
    <source>
        <strain evidence="2 3">TBL 1200985</strain>
    </source>
</reference>
<comment type="caution">
    <text evidence="2">The sequence shown here is derived from an EMBL/GenBank/DDBJ whole genome shotgun (WGS) entry which is preliminary data.</text>
</comment>
<dbReference type="PANTHER" id="PTHR10953">
    <property type="entry name" value="UBIQUITIN-ACTIVATING ENZYME E1"/>
    <property type="match status" value="1"/>
</dbReference>
<name>A0A1X2LXT6_9MYCO</name>
<evidence type="ECO:0000313" key="2">
    <source>
        <dbReference type="EMBL" id="OSC42028.1"/>
    </source>
</evidence>
<proteinExistence type="predicted"/>
<organism evidence="2 3">
    <name type="scientific">Mycobacterium decipiens</name>
    <dbReference type="NCBI Taxonomy" id="1430326"/>
    <lineage>
        <taxon>Bacteria</taxon>
        <taxon>Bacillati</taxon>
        <taxon>Actinomycetota</taxon>
        <taxon>Actinomycetes</taxon>
        <taxon>Mycobacteriales</taxon>
        <taxon>Mycobacteriaceae</taxon>
        <taxon>Mycobacterium</taxon>
    </lineage>
</organism>
<dbReference type="GO" id="GO:0016779">
    <property type="term" value="F:nucleotidyltransferase activity"/>
    <property type="evidence" value="ECO:0007669"/>
    <property type="project" value="TreeGrafter"/>
</dbReference>
<dbReference type="Pfam" id="PF00899">
    <property type="entry name" value="ThiF"/>
    <property type="match status" value="1"/>
</dbReference>
<dbReference type="GO" id="GO:0005737">
    <property type="term" value="C:cytoplasm"/>
    <property type="evidence" value="ECO:0007669"/>
    <property type="project" value="TreeGrafter"/>
</dbReference>
<dbReference type="SUPFAM" id="SSF69572">
    <property type="entry name" value="Activating enzymes of the ubiquitin-like proteins"/>
    <property type="match status" value="1"/>
</dbReference>
<dbReference type="Proteomes" id="UP000193247">
    <property type="component" value="Unassembled WGS sequence"/>
</dbReference>
<dbReference type="EMBL" id="NCXP01000004">
    <property type="protein sequence ID" value="OSC42028.1"/>
    <property type="molecule type" value="Genomic_DNA"/>
</dbReference>
<dbReference type="STRING" id="1430326.B8W66_05705"/>
<dbReference type="AlphaFoldDB" id="A0A1X2LXT6"/>
<dbReference type="GO" id="GO:0008641">
    <property type="term" value="F:ubiquitin-like modifier activating enzyme activity"/>
    <property type="evidence" value="ECO:0007669"/>
    <property type="project" value="InterPro"/>
</dbReference>
<accession>A0A1X2LXT6</accession>
<gene>
    <name evidence="2" type="ORF">B8W66_05705</name>
</gene>
<dbReference type="InterPro" id="IPR000594">
    <property type="entry name" value="ThiF_NAD_FAD-bd"/>
</dbReference>
<dbReference type="GO" id="GO:0032446">
    <property type="term" value="P:protein modification by small protein conjugation"/>
    <property type="evidence" value="ECO:0007669"/>
    <property type="project" value="TreeGrafter"/>
</dbReference>
<dbReference type="InterPro" id="IPR045886">
    <property type="entry name" value="ThiF/MoeB/HesA"/>
</dbReference>
<protein>
    <recommendedName>
        <fullName evidence="1">THIF-type NAD/FAD binding fold domain-containing protein</fullName>
    </recommendedName>
</protein>
<dbReference type="Gene3D" id="3.40.50.720">
    <property type="entry name" value="NAD(P)-binding Rossmann-like Domain"/>
    <property type="match status" value="1"/>
</dbReference>
<keyword evidence="3" id="KW-1185">Reference proteome</keyword>
<dbReference type="GO" id="GO:0004792">
    <property type="term" value="F:thiosulfate-cyanide sulfurtransferase activity"/>
    <property type="evidence" value="ECO:0007669"/>
    <property type="project" value="TreeGrafter"/>
</dbReference>
<sequence length="354" mass="38421">MAEQRININHWASMHTAKKTLAPYVAFGEFEQSIVWGGGSIEQSLAKSDPAASAVRDAVHIYRTGYHTEHEVRAFLTANGHAANESDKAIDILNAPGLLIGDVALEERYSRNQLYYNLKGSDPVEVQRRISEASVAIIGCGGIGNYVAPGLAGSGVGRLVLADSDTIELSNLSRQFMFRESDIGRKKAEVMAESIAGINSSIAVSAISDFQASSTDSFNQFCDVDVIVLSADSPANIYTWCNRFSMRSGVPYIQVGYINDLPVLGPFVIPGKTGCWECSNPTASTGEEDRKSHYQQAPSHAWTVMVSSGLAVDDILAFLGGYADPVTLNKRIGLYKSELRFQTQPIVRCSHFAK</sequence>
<feature type="domain" description="THIF-type NAD/FAD binding fold" evidence="1">
    <location>
        <begin position="124"/>
        <end position="333"/>
    </location>
</feature>
<dbReference type="InterPro" id="IPR035985">
    <property type="entry name" value="Ubiquitin-activating_enz"/>
</dbReference>
<evidence type="ECO:0000313" key="3">
    <source>
        <dbReference type="Proteomes" id="UP000193247"/>
    </source>
</evidence>
<dbReference type="PANTHER" id="PTHR10953:SF102">
    <property type="entry name" value="ADENYLYLTRANSFERASE AND SULFURTRANSFERASE MOCS3"/>
    <property type="match status" value="1"/>
</dbReference>